<name>Q3IC18_PSET1</name>
<keyword evidence="2" id="KW-1185">Reference proteome</keyword>
<dbReference type="HOGENOM" id="CLU_2510139_0_0_6"/>
<dbReference type="KEGG" id="pha:PSHAb0346"/>
<dbReference type="EMBL" id="CR954247">
    <property type="protein sequence ID" value="CAI89386.1"/>
    <property type="molecule type" value="Genomic_DNA"/>
</dbReference>
<proteinExistence type="predicted"/>
<dbReference type="STRING" id="326442.PSHAb0346"/>
<reference evidence="1 2" key="1">
    <citation type="journal article" date="2005" name="Genome Res.">
        <title>Coping with cold: the genome of the versatile marine Antarctica bacterium Pseudoalteromonas haloplanktis TAC125.</title>
        <authorList>
            <person name="Medigue C."/>
            <person name="Krin E."/>
            <person name="Pascal G."/>
            <person name="Barbe V."/>
            <person name="Bernsel A."/>
            <person name="Bertin P."/>
            <person name="Cheung F."/>
            <person name="Cruveiller S."/>
            <person name="Damico S."/>
            <person name="Duilio A."/>
            <person name="Fang G."/>
            <person name="Feller G."/>
            <person name="Mangenot S."/>
            <person name="Marino G."/>
            <person name="Nilsson J."/>
            <person name="Parilli E."/>
            <person name="Rocha E."/>
            <person name="Rouy Z."/>
            <person name="Sekowska A."/>
            <person name="Tutino M.L."/>
            <person name="Vallenet D."/>
            <person name="von Heijne G."/>
            <person name="Danchin A."/>
        </authorList>
    </citation>
    <scope>NUCLEOTIDE SEQUENCE [LARGE SCALE GENOMIC DNA]</scope>
    <source>
        <strain evidence="2">TAC 125</strain>
    </source>
</reference>
<dbReference type="Proteomes" id="UP000006843">
    <property type="component" value="Chromosome II"/>
</dbReference>
<evidence type="ECO:0000313" key="2">
    <source>
        <dbReference type="Proteomes" id="UP000006843"/>
    </source>
</evidence>
<accession>Q3IC18</accession>
<dbReference type="AlphaFoldDB" id="Q3IC18"/>
<evidence type="ECO:0000313" key="1">
    <source>
        <dbReference type="EMBL" id="CAI89386.1"/>
    </source>
</evidence>
<dbReference type="eggNOG" id="ENOG5033G0Y">
    <property type="taxonomic scope" value="Bacteria"/>
</dbReference>
<protein>
    <submittedName>
        <fullName evidence="1">Orphan protein</fullName>
    </submittedName>
</protein>
<organism evidence="1 2">
    <name type="scientific">Pseudoalteromonas translucida (strain TAC 125)</name>
    <dbReference type="NCBI Taxonomy" id="326442"/>
    <lineage>
        <taxon>Bacteria</taxon>
        <taxon>Pseudomonadati</taxon>
        <taxon>Pseudomonadota</taxon>
        <taxon>Gammaproteobacteria</taxon>
        <taxon>Alteromonadales</taxon>
        <taxon>Pseudoalteromonadaceae</taxon>
        <taxon>Pseudoalteromonas</taxon>
    </lineage>
</organism>
<gene>
    <name evidence="1" type="ordered locus">PSHAb0346</name>
</gene>
<sequence>MFNENALINCFIFVMIPLQIRKWRIVMSEKNNQICDFGLHKGEPYTRLPASFLIWMVGINHQKARYASEELKRRELAATKKLKCD</sequence>